<feature type="repeat" description="CHCR" evidence="4">
    <location>
        <begin position="364"/>
        <end position="515"/>
    </location>
</feature>
<dbReference type="EMBL" id="KV424082">
    <property type="protein sequence ID" value="KZT51980.1"/>
    <property type="molecule type" value="Genomic_DNA"/>
</dbReference>
<dbReference type="GO" id="GO:0006886">
    <property type="term" value="P:intracellular protein transport"/>
    <property type="evidence" value="ECO:0007669"/>
    <property type="project" value="UniProtKB-UniRule"/>
</dbReference>
<reference evidence="8 9" key="1">
    <citation type="journal article" date="2016" name="Mol. Biol. Evol.">
        <title>Comparative Genomics of Early-Diverging Mushroom-Forming Fungi Provides Insights into the Origins of Lignocellulose Decay Capabilities.</title>
        <authorList>
            <person name="Nagy L.G."/>
            <person name="Riley R."/>
            <person name="Tritt A."/>
            <person name="Adam C."/>
            <person name="Daum C."/>
            <person name="Floudas D."/>
            <person name="Sun H."/>
            <person name="Yadav J.S."/>
            <person name="Pangilinan J."/>
            <person name="Larsson K.H."/>
            <person name="Matsuura K."/>
            <person name="Barry K."/>
            <person name="Labutti K."/>
            <person name="Kuo R."/>
            <person name="Ohm R.A."/>
            <person name="Bhattacharya S.S."/>
            <person name="Shirouzu T."/>
            <person name="Yoshinaga Y."/>
            <person name="Martin F.M."/>
            <person name="Grigoriev I.V."/>
            <person name="Hibbett D.S."/>
        </authorList>
    </citation>
    <scope>NUCLEOTIDE SEQUENCE [LARGE SCALE GENOMIC DNA]</scope>
    <source>
        <strain evidence="8 9">HHB12733</strain>
    </source>
</reference>
<dbReference type="GO" id="GO:0012505">
    <property type="term" value="C:endomembrane system"/>
    <property type="evidence" value="ECO:0007669"/>
    <property type="project" value="UniProtKB-SubCell"/>
</dbReference>
<comment type="similarity">
    <text evidence="3">Belongs to the VAM6/VPS39 family.</text>
</comment>
<accession>A0A165D380</accession>
<dbReference type="Proteomes" id="UP000076842">
    <property type="component" value="Unassembled WGS sequence"/>
</dbReference>
<dbReference type="InParanoid" id="A0A165D380"/>
<dbReference type="InterPro" id="IPR019452">
    <property type="entry name" value="VPS39/TGF_beta_rcpt-assoc_1"/>
</dbReference>
<feature type="domain" description="Vacuolar sorting protein 39/Transforming growth factor beta receptor-associated zinc finger" evidence="7">
    <location>
        <begin position="588"/>
        <end position="625"/>
    </location>
</feature>
<dbReference type="FunCoup" id="A0A165D380">
    <property type="interactions" value="777"/>
</dbReference>
<evidence type="ECO:0000313" key="8">
    <source>
        <dbReference type="EMBL" id="KZT51980.1"/>
    </source>
</evidence>
<evidence type="ECO:0000259" key="6">
    <source>
        <dbReference type="Pfam" id="PF10366"/>
    </source>
</evidence>
<evidence type="ECO:0000256" key="5">
    <source>
        <dbReference type="SAM" id="MobiDB-lite"/>
    </source>
</evidence>
<keyword evidence="2" id="KW-0472">Membrane</keyword>
<name>A0A165D380_9BASI</name>
<evidence type="ECO:0008006" key="10">
    <source>
        <dbReference type="Google" id="ProtNLM"/>
    </source>
</evidence>
<evidence type="ECO:0000256" key="1">
    <source>
        <dbReference type="ARBA" id="ARBA00004184"/>
    </source>
</evidence>
<evidence type="ECO:0000313" key="9">
    <source>
        <dbReference type="Proteomes" id="UP000076842"/>
    </source>
</evidence>
<comment type="subcellular location">
    <subcellularLocation>
        <location evidence="1">Endomembrane system</location>
        <topology evidence="1">Peripheral membrane protein</topology>
    </subcellularLocation>
</comment>
<dbReference type="GO" id="GO:0006914">
    <property type="term" value="P:autophagy"/>
    <property type="evidence" value="ECO:0007669"/>
    <property type="project" value="TreeGrafter"/>
</dbReference>
<feature type="domain" description="Vacuolar sorting protein 39/Transforming growth factor beta receptor-associated" evidence="6">
    <location>
        <begin position="247"/>
        <end position="349"/>
    </location>
</feature>
<dbReference type="PANTHER" id="PTHR12894:SF49">
    <property type="entry name" value="VAM6_VPS39-LIKE PROTEIN"/>
    <property type="match status" value="1"/>
</dbReference>
<dbReference type="InterPro" id="IPR011990">
    <property type="entry name" value="TPR-like_helical_dom_sf"/>
</dbReference>
<evidence type="ECO:0000256" key="4">
    <source>
        <dbReference type="PROSITE-ProRule" id="PRU01006"/>
    </source>
</evidence>
<organism evidence="8 9">
    <name type="scientific">Calocera cornea HHB12733</name>
    <dbReference type="NCBI Taxonomy" id="1353952"/>
    <lineage>
        <taxon>Eukaryota</taxon>
        <taxon>Fungi</taxon>
        <taxon>Dikarya</taxon>
        <taxon>Basidiomycota</taxon>
        <taxon>Agaricomycotina</taxon>
        <taxon>Dacrymycetes</taxon>
        <taxon>Dacrymycetales</taxon>
        <taxon>Dacrymycetaceae</taxon>
        <taxon>Calocera</taxon>
    </lineage>
</organism>
<dbReference type="Pfam" id="PF10366">
    <property type="entry name" value="Vps39_1"/>
    <property type="match status" value="1"/>
</dbReference>
<dbReference type="PANTHER" id="PTHR12894">
    <property type="entry name" value="CNH DOMAIN CONTAINING"/>
    <property type="match status" value="1"/>
</dbReference>
<sequence>MAAVESWNEKFDELIEAFAYEKALALLNDVPVGPEQASAQRLAQTLRAVQLFSETKFNQATNLFLELETTPALVLALYPDEIAGRLTVPKKDWIRLFGGKGSLVPEEEEPPKNEKDGDAESISSVRTEKKDVTKRSIAGRLMGGFEGYLGGGGSSKTEVPPPKPTPSPRPTPTKGPDEHRRSLEALLRYLPDRRQKVIGAFAKHADAMHQLPWTSLFSDPIEDLQAIPSIPIEQLEPKQLLRVAQIVDGALLKAYLAIRPGLVGSLCRLDPNWCEVSEVETELKARKKYDELIALYRGKKLHESALNLLHELSEDEDEDEEEKYGPTIRYLQRLGVQYLDVIFRSAEWVFKAAPIKGLEIFTADLSEVDTLPRDEITQYLQRLDPTHDTCVRYLEQMIARGEDSWRLHELLADLYLEKAQTDADVYRKLLGFIQMSDKYHVDRLLARLPRDDLYEARALLLGKLGRHEGALQIYVNRLQDYHKAEQYCKRMQGIHPELFLVLLKLYLAPEPGFKPLIAPALALIAHHSVQLEPLATLELLPPLMSVQDVSRFLSRALKDERKWARLEREVRKSRGDAVAFDLVKLQERKVVVGDLRICPQCKKRLGSSVIAIHSPRGEVTHYQCREAFSRQIMIERGMSTQ</sequence>
<feature type="region of interest" description="Disordered" evidence="5">
    <location>
        <begin position="145"/>
        <end position="179"/>
    </location>
</feature>
<dbReference type="InterPro" id="IPR032914">
    <property type="entry name" value="Vam6/VPS39/TRAP1"/>
</dbReference>
<dbReference type="InterPro" id="IPR019453">
    <property type="entry name" value="VPS39/TGFA1_Znf"/>
</dbReference>
<dbReference type="InterPro" id="IPR000547">
    <property type="entry name" value="Clathrin_H-chain/VPS_repeat"/>
</dbReference>
<feature type="region of interest" description="Disordered" evidence="5">
    <location>
        <begin position="101"/>
        <end position="133"/>
    </location>
</feature>
<gene>
    <name evidence="8" type="ORF">CALCODRAFT_502826</name>
</gene>
<evidence type="ECO:0000259" key="7">
    <source>
        <dbReference type="Pfam" id="PF10367"/>
    </source>
</evidence>
<dbReference type="AlphaFoldDB" id="A0A165D380"/>
<dbReference type="OrthoDB" id="5325112at2759"/>
<dbReference type="GO" id="GO:0000329">
    <property type="term" value="C:fungal-type vacuole membrane"/>
    <property type="evidence" value="ECO:0007669"/>
    <property type="project" value="TreeGrafter"/>
</dbReference>
<protein>
    <recommendedName>
        <fullName evidence="10">Rab guanyl-nucleotide exchange factor</fullName>
    </recommendedName>
</protein>
<dbReference type="PROSITE" id="PS50236">
    <property type="entry name" value="CHCR"/>
    <property type="match status" value="1"/>
</dbReference>
<keyword evidence="9" id="KW-1185">Reference proteome</keyword>
<dbReference type="GO" id="GO:0034058">
    <property type="term" value="P:endosomal vesicle fusion"/>
    <property type="evidence" value="ECO:0007669"/>
    <property type="project" value="TreeGrafter"/>
</dbReference>
<feature type="compositionally biased region" description="Pro residues" evidence="5">
    <location>
        <begin position="159"/>
        <end position="173"/>
    </location>
</feature>
<evidence type="ECO:0000256" key="3">
    <source>
        <dbReference type="ARBA" id="ARBA00038201"/>
    </source>
</evidence>
<dbReference type="SUPFAM" id="SSF48452">
    <property type="entry name" value="TPR-like"/>
    <property type="match status" value="1"/>
</dbReference>
<feature type="compositionally biased region" description="Gly residues" evidence="5">
    <location>
        <begin position="145"/>
        <end position="154"/>
    </location>
</feature>
<dbReference type="Pfam" id="PF10367">
    <property type="entry name" value="zf-Vps39_C"/>
    <property type="match status" value="1"/>
</dbReference>
<evidence type="ECO:0000256" key="2">
    <source>
        <dbReference type="ARBA" id="ARBA00023136"/>
    </source>
</evidence>
<dbReference type="STRING" id="1353952.A0A165D380"/>
<proteinExistence type="inferred from homology"/>